<gene>
    <name evidence="8" type="ORF">A4H97_02630</name>
</gene>
<dbReference type="Proteomes" id="UP000192610">
    <property type="component" value="Unassembled WGS sequence"/>
</dbReference>
<keyword evidence="9" id="KW-1185">Reference proteome</keyword>
<proteinExistence type="predicted"/>
<dbReference type="AlphaFoldDB" id="A0A1V9EX96"/>
<keyword evidence="3" id="KW-0997">Cell inner membrane</keyword>
<dbReference type="GO" id="GO:0005886">
    <property type="term" value="C:plasma membrane"/>
    <property type="evidence" value="ECO:0007669"/>
    <property type="project" value="UniProtKB-SubCell"/>
</dbReference>
<feature type="transmembrane region" description="Helical" evidence="7">
    <location>
        <begin position="6"/>
        <end position="31"/>
    </location>
</feature>
<dbReference type="RefSeq" id="WP_081199116.1">
    <property type="nucleotide sequence ID" value="NZ_FOCZ01000001.1"/>
</dbReference>
<dbReference type="PANTHER" id="PTHR30606:SF10">
    <property type="entry name" value="PHOSPHATIDYLINOSITOL MANNOSIDE ACYLTRANSFERASE"/>
    <property type="match status" value="1"/>
</dbReference>
<dbReference type="GO" id="GO:0009247">
    <property type="term" value="P:glycolipid biosynthetic process"/>
    <property type="evidence" value="ECO:0007669"/>
    <property type="project" value="UniProtKB-ARBA"/>
</dbReference>
<dbReference type="PIRSF" id="PIRSF026649">
    <property type="entry name" value="MsbB"/>
    <property type="match status" value="1"/>
</dbReference>
<keyword evidence="5 7" id="KW-0472">Membrane</keyword>
<evidence type="ECO:0000256" key="2">
    <source>
        <dbReference type="ARBA" id="ARBA00022475"/>
    </source>
</evidence>
<keyword evidence="7" id="KW-0812">Transmembrane</keyword>
<evidence type="ECO:0000313" key="8">
    <source>
        <dbReference type="EMBL" id="OQP50753.1"/>
    </source>
</evidence>
<protein>
    <submittedName>
        <fullName evidence="8">Lipid A biosynthesis acyltransferase</fullName>
    </submittedName>
</protein>
<comment type="subcellular location">
    <subcellularLocation>
        <location evidence="1">Cell inner membrane</location>
    </subcellularLocation>
</comment>
<dbReference type="Pfam" id="PF03279">
    <property type="entry name" value="Lip_A_acyltrans"/>
    <property type="match status" value="1"/>
</dbReference>
<reference evidence="9" key="1">
    <citation type="submission" date="2016-04" db="EMBL/GenBank/DDBJ databases">
        <authorList>
            <person name="Chen L."/>
            <person name="Zhuang W."/>
            <person name="Wang G."/>
        </authorList>
    </citation>
    <scope>NUCLEOTIDE SEQUENCE [LARGE SCALE GENOMIC DNA]</scope>
    <source>
        <strain evidence="9">17621</strain>
    </source>
</reference>
<dbReference type="GO" id="GO:0016746">
    <property type="term" value="F:acyltransferase activity"/>
    <property type="evidence" value="ECO:0007669"/>
    <property type="project" value="UniProtKB-KW"/>
</dbReference>
<dbReference type="STRING" id="354355.SAMN05660816_00418"/>
<name>A0A1V9EX96_9BACT</name>
<dbReference type="InterPro" id="IPR004960">
    <property type="entry name" value="LipA_acyltrans"/>
</dbReference>
<evidence type="ECO:0000256" key="4">
    <source>
        <dbReference type="ARBA" id="ARBA00022679"/>
    </source>
</evidence>
<evidence type="ECO:0000256" key="1">
    <source>
        <dbReference type="ARBA" id="ARBA00004533"/>
    </source>
</evidence>
<accession>A0A1V9EX96</accession>
<keyword evidence="7" id="KW-1133">Transmembrane helix</keyword>
<keyword evidence="2" id="KW-1003">Cell membrane</keyword>
<evidence type="ECO:0000256" key="5">
    <source>
        <dbReference type="ARBA" id="ARBA00023136"/>
    </source>
</evidence>
<dbReference type="PANTHER" id="PTHR30606">
    <property type="entry name" value="LIPID A BIOSYNTHESIS LAUROYL ACYLTRANSFERASE"/>
    <property type="match status" value="1"/>
</dbReference>
<organism evidence="8 9">
    <name type="scientific">Niastella yeongjuensis</name>
    <dbReference type="NCBI Taxonomy" id="354355"/>
    <lineage>
        <taxon>Bacteria</taxon>
        <taxon>Pseudomonadati</taxon>
        <taxon>Bacteroidota</taxon>
        <taxon>Chitinophagia</taxon>
        <taxon>Chitinophagales</taxon>
        <taxon>Chitinophagaceae</taxon>
        <taxon>Niastella</taxon>
    </lineage>
</organism>
<sequence length="294" mass="34664">MYYLVYGLLYLVSLLPLRVLYLLSDGLYLFVYRIFGYRRQVVMENLQLVFPEKTLAERKKIASKFYHNFIDTFIETIKMVSASDSYIKKRVSGNWEVLNDLHKTGRSCQVHLGHTFNWEWANLACAKEVNYTFLGVYMPIKNQAFDRLFKKIRSKSGSVLIPATEMRKSMMHWRHEQYCIGLVADQAPSNPDKCFWLSFFGKITPFVNGPETGAHAGNIPVVFANIEKPRRGYYKVVLTLAEDQPASLPKGQLTLRYARYLENVIRQQPDMWLWSHRRWKREWKEEYNKLVVHD</sequence>
<evidence type="ECO:0000313" key="9">
    <source>
        <dbReference type="Proteomes" id="UP000192610"/>
    </source>
</evidence>
<comment type="caution">
    <text evidence="8">The sequence shown here is derived from an EMBL/GenBank/DDBJ whole genome shotgun (WGS) entry which is preliminary data.</text>
</comment>
<dbReference type="CDD" id="cd07984">
    <property type="entry name" value="LPLAT_LABLAT-like"/>
    <property type="match status" value="1"/>
</dbReference>
<keyword evidence="4 8" id="KW-0808">Transferase</keyword>
<evidence type="ECO:0000256" key="7">
    <source>
        <dbReference type="SAM" id="Phobius"/>
    </source>
</evidence>
<dbReference type="OrthoDB" id="9801955at2"/>
<evidence type="ECO:0000256" key="3">
    <source>
        <dbReference type="ARBA" id="ARBA00022519"/>
    </source>
</evidence>
<dbReference type="EMBL" id="LVXG01000012">
    <property type="protein sequence ID" value="OQP50753.1"/>
    <property type="molecule type" value="Genomic_DNA"/>
</dbReference>
<keyword evidence="6 8" id="KW-0012">Acyltransferase</keyword>
<evidence type="ECO:0000256" key="6">
    <source>
        <dbReference type="ARBA" id="ARBA00023315"/>
    </source>
</evidence>